<comment type="caution">
    <text evidence="9">The sequence shown here is derived from an EMBL/GenBank/DDBJ whole genome shotgun (WGS) entry which is preliminary data.</text>
</comment>
<evidence type="ECO:0000256" key="5">
    <source>
        <dbReference type="ARBA" id="ARBA00022989"/>
    </source>
</evidence>
<feature type="transmembrane region" description="Helical" evidence="8">
    <location>
        <begin position="397"/>
        <end position="420"/>
    </location>
</feature>
<protein>
    <submittedName>
        <fullName evidence="9">Potassium transporter Trk</fullName>
    </submittedName>
</protein>
<evidence type="ECO:0000256" key="1">
    <source>
        <dbReference type="ARBA" id="ARBA00004651"/>
    </source>
</evidence>
<evidence type="ECO:0000256" key="4">
    <source>
        <dbReference type="ARBA" id="ARBA00022692"/>
    </source>
</evidence>
<feature type="transmembrane region" description="Helical" evidence="8">
    <location>
        <begin position="343"/>
        <end position="376"/>
    </location>
</feature>
<evidence type="ECO:0000256" key="2">
    <source>
        <dbReference type="ARBA" id="ARBA00022448"/>
    </source>
</evidence>
<keyword evidence="5 8" id="KW-1133">Transmembrane helix</keyword>
<organism evidence="9 10">
    <name type="scientific">Bifidobacterium felsineum</name>
    <dbReference type="NCBI Taxonomy" id="2045440"/>
    <lineage>
        <taxon>Bacteria</taxon>
        <taxon>Bacillati</taxon>
        <taxon>Actinomycetota</taxon>
        <taxon>Actinomycetes</taxon>
        <taxon>Bifidobacteriales</taxon>
        <taxon>Bifidobacteriaceae</taxon>
        <taxon>Bifidobacterium</taxon>
    </lineage>
</organism>
<dbReference type="GO" id="GO:0005886">
    <property type="term" value="C:plasma membrane"/>
    <property type="evidence" value="ECO:0007669"/>
    <property type="project" value="UniProtKB-SubCell"/>
</dbReference>
<reference evidence="10" key="1">
    <citation type="submission" date="2017-10" db="EMBL/GenBank/DDBJ databases">
        <title>Draft genome sequences of strains TRE 1, TRE 9, TRE H and TRI 7, isolated from tamarins, belonging to four potential novel Bifidobacterium species.</title>
        <authorList>
            <person name="Mattarelli P."/>
            <person name="Modesto M."/>
            <person name="Puglisi E."/>
            <person name="Morelli L."/>
            <person name="Bonetti A."/>
            <person name="Spezio C."/>
            <person name="Sandri C."/>
        </authorList>
    </citation>
    <scope>NUCLEOTIDE SEQUENCE [LARGE SCALE GENOMIC DNA]</scope>
    <source>
        <strain evidence="10">TREH</strain>
    </source>
</reference>
<evidence type="ECO:0000256" key="6">
    <source>
        <dbReference type="ARBA" id="ARBA00023065"/>
    </source>
</evidence>
<dbReference type="OrthoDB" id="9810952at2"/>
<accession>A0A2M9HI25</accession>
<evidence type="ECO:0000313" key="9">
    <source>
        <dbReference type="EMBL" id="PJM76439.1"/>
    </source>
</evidence>
<feature type="transmembrane region" description="Helical" evidence="8">
    <location>
        <begin position="278"/>
        <end position="296"/>
    </location>
</feature>
<gene>
    <name evidence="9" type="ORF">CSQ86_09380</name>
</gene>
<keyword evidence="3" id="KW-1003">Cell membrane</keyword>
<comment type="subcellular location">
    <subcellularLocation>
        <location evidence="1">Cell membrane</location>
        <topology evidence="1">Multi-pass membrane protein</topology>
    </subcellularLocation>
</comment>
<dbReference type="GO" id="GO:0030001">
    <property type="term" value="P:metal ion transport"/>
    <property type="evidence" value="ECO:0007669"/>
    <property type="project" value="UniProtKB-ARBA"/>
</dbReference>
<keyword evidence="4 8" id="KW-0812">Transmembrane</keyword>
<feature type="transmembrane region" description="Helical" evidence="8">
    <location>
        <begin position="122"/>
        <end position="146"/>
    </location>
</feature>
<keyword evidence="7 8" id="KW-0472">Membrane</keyword>
<feature type="transmembrane region" description="Helical" evidence="8">
    <location>
        <begin position="236"/>
        <end position="257"/>
    </location>
</feature>
<feature type="transmembrane region" description="Helical" evidence="8">
    <location>
        <begin position="63"/>
        <end position="81"/>
    </location>
</feature>
<dbReference type="Proteomes" id="UP000229239">
    <property type="component" value="Unassembled WGS sequence"/>
</dbReference>
<keyword evidence="10" id="KW-1185">Reference proteome</keyword>
<dbReference type="AlphaFoldDB" id="A0A2M9HI25"/>
<keyword evidence="2" id="KW-0813">Transport</keyword>
<evidence type="ECO:0000313" key="10">
    <source>
        <dbReference type="Proteomes" id="UP000229239"/>
    </source>
</evidence>
<dbReference type="Pfam" id="PF02386">
    <property type="entry name" value="TrkH"/>
    <property type="match status" value="1"/>
</dbReference>
<feature type="transmembrane region" description="Helical" evidence="8">
    <location>
        <begin position="173"/>
        <end position="193"/>
    </location>
</feature>
<evidence type="ECO:0000256" key="3">
    <source>
        <dbReference type="ARBA" id="ARBA00022475"/>
    </source>
</evidence>
<dbReference type="EMBL" id="PEBJ01000007">
    <property type="protein sequence ID" value="PJM76439.1"/>
    <property type="molecule type" value="Genomic_DNA"/>
</dbReference>
<proteinExistence type="predicted"/>
<feature type="transmembrane region" description="Helical" evidence="8">
    <location>
        <begin position="93"/>
        <end position="116"/>
    </location>
</feature>
<dbReference type="InterPro" id="IPR003445">
    <property type="entry name" value="Cat_transpt"/>
</dbReference>
<name>A0A2M9HI25_9BIFI</name>
<dbReference type="GO" id="GO:0008324">
    <property type="term" value="F:monoatomic cation transmembrane transporter activity"/>
    <property type="evidence" value="ECO:0007669"/>
    <property type="project" value="InterPro"/>
</dbReference>
<evidence type="ECO:0000256" key="7">
    <source>
        <dbReference type="ARBA" id="ARBA00023136"/>
    </source>
</evidence>
<dbReference type="PANTHER" id="PTHR32024:SF1">
    <property type="entry name" value="KTR SYSTEM POTASSIUM UPTAKE PROTEIN B"/>
    <property type="match status" value="1"/>
</dbReference>
<sequence length="494" mass="53963">MSNDFDESFLNKQDSTGLSWWFSNDEPNSKSKAQVKREARSARRIRRIGLTDRLLSHPGRLSILYFLVLIVIVTLLLLLPFSTHDWVFTNFPAAFFTAVSALSTCGIPVVNTAQYWSMFGQVVILFSIQFGGLGVMTFASMVALGASRRLKVSQRMLTASELGTTKLSEIKSVLSVVFATFAIAESLTFALLLPELFRVNRGQIGRTLWQALFYAVSAYNNTGFTPDATGLHINRWGVGLPILLSAFVGTLGFPVVLNVVQCARKRLHPKRWTLHTKLTLTTTGLLVLASLVWFLLVEWGNTALFPADDPSMKLRRALSAAVMPRSAGFDISWVPEVSNETKAFMSMLMFIGAGSSSTAGGIRVTTFAVIVLICAASFTGHRDVTAFHRRLPRRIQMTAVSVTTACFFLVFVGAVSLMFVTGCNFVDAMFEACSAFSLGGYSVGVANAGNPACLFILAAEMIVGRLGPLTIAYSISRPMAPEPIRYPQENIIVG</sequence>
<dbReference type="PANTHER" id="PTHR32024">
    <property type="entry name" value="TRK SYSTEM POTASSIUM UPTAKE PROTEIN TRKG-RELATED"/>
    <property type="match status" value="1"/>
</dbReference>
<dbReference type="RefSeq" id="WP_100494882.1">
    <property type="nucleotide sequence ID" value="NZ_PEBJ01000007.1"/>
</dbReference>
<evidence type="ECO:0000256" key="8">
    <source>
        <dbReference type="SAM" id="Phobius"/>
    </source>
</evidence>
<keyword evidence="6" id="KW-0406">Ion transport</keyword>